<dbReference type="CDD" id="cd01166">
    <property type="entry name" value="KdgK"/>
    <property type="match status" value="1"/>
</dbReference>
<dbReference type="EMBL" id="ARYK01000002">
    <property type="protein sequence ID" value="KCZ93446.1"/>
    <property type="molecule type" value="Genomic_DNA"/>
</dbReference>
<dbReference type="AlphaFoldDB" id="A0A059FSF2"/>
<reference evidence="5 6" key="1">
    <citation type="journal article" date="2014" name="Antonie Van Leeuwenhoek">
        <title>Hyphomonas beringensis sp. nov. and Hyphomonas chukchiensis sp. nov., isolated from surface seawater of the Bering Sea and Chukchi Sea.</title>
        <authorList>
            <person name="Li C."/>
            <person name="Lai Q."/>
            <person name="Li G."/>
            <person name="Dong C."/>
            <person name="Wang J."/>
            <person name="Liao Y."/>
            <person name="Shao Z."/>
        </authorList>
    </citation>
    <scope>NUCLEOTIDE SEQUENCE [LARGE SCALE GENOMIC DNA]</scope>
    <source>
        <strain evidence="5 6">MHS-2</strain>
    </source>
</reference>
<proteinExistence type="inferred from homology"/>
<dbReference type="PANTHER" id="PTHR43320">
    <property type="entry name" value="SUGAR KINASE"/>
    <property type="match status" value="1"/>
</dbReference>
<evidence type="ECO:0000256" key="2">
    <source>
        <dbReference type="ARBA" id="ARBA00022679"/>
    </source>
</evidence>
<organism evidence="5 6">
    <name type="scientific">Hyphomonas johnsonii MHS-2</name>
    <dbReference type="NCBI Taxonomy" id="1280950"/>
    <lineage>
        <taxon>Bacteria</taxon>
        <taxon>Pseudomonadati</taxon>
        <taxon>Pseudomonadota</taxon>
        <taxon>Alphaproteobacteria</taxon>
        <taxon>Hyphomonadales</taxon>
        <taxon>Hyphomonadaceae</taxon>
        <taxon>Hyphomonas</taxon>
    </lineage>
</organism>
<dbReference type="Gene3D" id="3.40.1190.20">
    <property type="match status" value="1"/>
</dbReference>
<dbReference type="SUPFAM" id="SSF53613">
    <property type="entry name" value="Ribokinase-like"/>
    <property type="match status" value="1"/>
</dbReference>
<dbReference type="RefSeq" id="WP_035615058.1">
    <property type="nucleotide sequence ID" value="NZ_ARYK01000002.1"/>
</dbReference>
<dbReference type="InterPro" id="IPR011611">
    <property type="entry name" value="PfkB_dom"/>
</dbReference>
<keyword evidence="2" id="KW-0808">Transferase</keyword>
<dbReference type="InterPro" id="IPR029056">
    <property type="entry name" value="Ribokinase-like"/>
</dbReference>
<accession>A0A059FSF2</accession>
<keyword evidence="3 5" id="KW-0418">Kinase</keyword>
<evidence type="ECO:0000256" key="3">
    <source>
        <dbReference type="ARBA" id="ARBA00022777"/>
    </source>
</evidence>
<dbReference type="STRING" id="1280950.HJO_06315"/>
<evidence type="ECO:0000259" key="4">
    <source>
        <dbReference type="Pfam" id="PF00294"/>
    </source>
</evidence>
<evidence type="ECO:0000313" key="6">
    <source>
        <dbReference type="Proteomes" id="UP000025171"/>
    </source>
</evidence>
<dbReference type="Pfam" id="PF00294">
    <property type="entry name" value="PfkB"/>
    <property type="match status" value="2"/>
</dbReference>
<feature type="domain" description="Carbohydrate kinase PfkB" evidence="4">
    <location>
        <begin position="258"/>
        <end position="309"/>
    </location>
</feature>
<comment type="caution">
    <text evidence="5">The sequence shown here is derived from an EMBL/GenBank/DDBJ whole genome shotgun (WGS) entry which is preliminary data.</text>
</comment>
<feature type="domain" description="Carbohydrate kinase PfkB" evidence="4">
    <location>
        <begin position="4"/>
        <end position="222"/>
    </location>
</feature>
<comment type="similarity">
    <text evidence="1">Belongs to the carbohydrate kinase PfkB family.</text>
</comment>
<dbReference type="InterPro" id="IPR052700">
    <property type="entry name" value="Carb_kinase_PfkB-like"/>
</dbReference>
<protein>
    <submittedName>
        <fullName evidence="5">Sugar kinase</fullName>
    </submittedName>
</protein>
<keyword evidence="6" id="KW-1185">Reference proteome</keyword>
<sequence length="339" mass="36449">MTATIVTLGELMMRLSPPRKLRLRQATCFDVCHGGAEANVAVSLANFGVVARFVSALPDTELGTQALMTLQAQGVDARFVSRSDGRMGLYFMEEGADYRAGCVIYDRADSAFTHLDAASVDWDAVFDGADMFHLSGITPAICAATRRLAERSVAEARSSGVPVSIDLNYRERLWTYGVAPCDVLPALVEQADTLIAGRGDCPACLGIDGDGENGSDEWAHSLGVKLTDRFPNLANIAITIRSSTTAEHHEWKAFLRRGDNAVFSRAYDMHGVIDRVGTGDAFSAGLIYGLVQHQDAQEVVDFAAAANCLKHAIRGDANCVTVDEVKALASATSFGRLRR</sequence>
<evidence type="ECO:0000313" key="5">
    <source>
        <dbReference type="EMBL" id="KCZ93446.1"/>
    </source>
</evidence>
<dbReference type="GO" id="GO:0016301">
    <property type="term" value="F:kinase activity"/>
    <property type="evidence" value="ECO:0007669"/>
    <property type="project" value="UniProtKB-KW"/>
</dbReference>
<dbReference type="PATRIC" id="fig|1280950.3.peg.1271"/>
<dbReference type="OrthoDB" id="9776822at2"/>
<gene>
    <name evidence="5" type="ORF">HJO_06315</name>
</gene>
<dbReference type="PANTHER" id="PTHR43320:SF2">
    <property type="entry name" value="2-DEHYDRO-3-DEOXYGLUCONOKINASE_2-DEHYDRO-3-DEOXYGALACTONOKINASE"/>
    <property type="match status" value="1"/>
</dbReference>
<dbReference type="Proteomes" id="UP000025171">
    <property type="component" value="Unassembled WGS sequence"/>
</dbReference>
<name>A0A059FSF2_9PROT</name>
<evidence type="ECO:0000256" key="1">
    <source>
        <dbReference type="ARBA" id="ARBA00010688"/>
    </source>
</evidence>
<dbReference type="eggNOG" id="COG0524">
    <property type="taxonomic scope" value="Bacteria"/>
</dbReference>